<dbReference type="PANTHER" id="PTHR31639:SF243">
    <property type="entry name" value="F-BOX DOMAIN-CONTAINING PROTEIN"/>
    <property type="match status" value="1"/>
</dbReference>
<gene>
    <name evidence="3" type="primary">LOC104240526</name>
</gene>
<evidence type="ECO:0000313" key="2">
    <source>
        <dbReference type="Proteomes" id="UP000189701"/>
    </source>
</evidence>
<dbReference type="KEGG" id="nsy:104240526"/>
<dbReference type="SUPFAM" id="SSF81383">
    <property type="entry name" value="F-box domain"/>
    <property type="match status" value="1"/>
</dbReference>
<keyword evidence="2" id="KW-1185">Reference proteome</keyword>
<dbReference type="Pfam" id="PF00646">
    <property type="entry name" value="F-box"/>
    <property type="match status" value="1"/>
</dbReference>
<dbReference type="GeneID" id="104240526"/>
<dbReference type="InterPro" id="IPR006566">
    <property type="entry name" value="FBD"/>
</dbReference>
<reference evidence="3" key="2">
    <citation type="submission" date="2025-08" db="UniProtKB">
        <authorList>
            <consortium name="RefSeq"/>
        </authorList>
    </citation>
    <scope>IDENTIFICATION</scope>
    <source>
        <tissue evidence="3">Leaf</tissue>
    </source>
</reference>
<accession>A0A1U7Y4G1</accession>
<dbReference type="RefSeq" id="XP_009793685.1">
    <property type="nucleotide sequence ID" value="XM_009795383.1"/>
</dbReference>
<protein>
    <submittedName>
        <fullName evidence="3">F-box/FBD/LRR-repeat protein At1g13570-like</fullName>
    </submittedName>
</protein>
<evidence type="ECO:0000259" key="1">
    <source>
        <dbReference type="PROSITE" id="PS50181"/>
    </source>
</evidence>
<name>A0A1U7Y4G1_NICSY</name>
<dbReference type="PANTHER" id="PTHR31639">
    <property type="entry name" value="F-BOX PROTEIN-LIKE"/>
    <property type="match status" value="1"/>
</dbReference>
<dbReference type="SMART" id="SM00579">
    <property type="entry name" value="FBD"/>
    <property type="match status" value="1"/>
</dbReference>
<dbReference type="InterPro" id="IPR036047">
    <property type="entry name" value="F-box-like_dom_sf"/>
</dbReference>
<feature type="domain" description="F-box" evidence="1">
    <location>
        <begin position="15"/>
        <end position="68"/>
    </location>
</feature>
<dbReference type="PROSITE" id="PS50181">
    <property type="entry name" value="FBOX"/>
    <property type="match status" value="1"/>
</dbReference>
<dbReference type="RefSeq" id="XP_070016404.1">
    <property type="nucleotide sequence ID" value="XM_070160303.1"/>
</dbReference>
<dbReference type="Gene3D" id="3.80.10.10">
    <property type="entry name" value="Ribonuclease Inhibitor"/>
    <property type="match status" value="1"/>
</dbReference>
<proteinExistence type="predicted"/>
<reference evidence="2" key="1">
    <citation type="journal article" date="2013" name="Genome Biol.">
        <title>Reference genomes and transcriptomes of Nicotiana sylvestris and Nicotiana tomentosiformis.</title>
        <authorList>
            <person name="Sierro N."/>
            <person name="Battey J.N."/>
            <person name="Ouadi S."/>
            <person name="Bovet L."/>
            <person name="Goepfert S."/>
            <person name="Bakaher N."/>
            <person name="Peitsch M.C."/>
            <person name="Ivanov N.V."/>
        </authorList>
    </citation>
    <scope>NUCLEOTIDE SEQUENCE [LARGE SCALE GENOMIC DNA]</scope>
</reference>
<dbReference type="InterPro" id="IPR032675">
    <property type="entry name" value="LRR_dom_sf"/>
</dbReference>
<dbReference type="SUPFAM" id="SSF52047">
    <property type="entry name" value="RNI-like"/>
    <property type="match status" value="1"/>
</dbReference>
<dbReference type="STRING" id="4096.A0A1U7Y4G1"/>
<evidence type="ECO:0000313" key="3">
    <source>
        <dbReference type="RefSeq" id="XP_009793685.1"/>
    </source>
</evidence>
<dbReference type="InterPro" id="IPR001810">
    <property type="entry name" value="F-box_dom"/>
</dbReference>
<sequence>MSRWGRSKEATDARKSTIGDLPTDIKQRILEYMPIQVAARTSILSKRWPYIWSTQPNLVFDHHFFQYVSNNRASAGRIIHKILMRHTGLILGFQLISREHKLAQSDVDQCITFLLENGVQKLTIDMANNKPYALPCAIFSSSTLTHLKLSRCIFELPDVIKLPNLVSLNLELAELASRKTVRFPHLPMLEILKINMSRICSYTEIFSFYHVAPMLRSIKHLYLAGSFLENSWMVPEPERLVQPLNLERLILYDLEISYKHIYCALCFLRISPKLYELSIRETVRVGDTPSNTTELLSNYFSEPRNLVNEALKMIKTVRLRKFKGSRVEMCLVRLLLAHSLNLEKMIIEQYSRNATRCNEHLKELVSFPRASPKAVLKYLESPSHETRKRAAPV</sequence>
<dbReference type="eggNOG" id="ENOG502RRKK">
    <property type="taxonomic scope" value="Eukaryota"/>
</dbReference>
<dbReference type="Proteomes" id="UP000189701">
    <property type="component" value="Unplaced"/>
</dbReference>
<organism evidence="2 3">
    <name type="scientific">Nicotiana sylvestris</name>
    <name type="common">Wood tobacco</name>
    <name type="synonym">South American tobacco</name>
    <dbReference type="NCBI Taxonomy" id="4096"/>
    <lineage>
        <taxon>Eukaryota</taxon>
        <taxon>Viridiplantae</taxon>
        <taxon>Streptophyta</taxon>
        <taxon>Embryophyta</taxon>
        <taxon>Tracheophyta</taxon>
        <taxon>Spermatophyta</taxon>
        <taxon>Magnoliopsida</taxon>
        <taxon>eudicotyledons</taxon>
        <taxon>Gunneridae</taxon>
        <taxon>Pentapetalae</taxon>
        <taxon>asterids</taxon>
        <taxon>lamiids</taxon>
        <taxon>Solanales</taxon>
        <taxon>Solanaceae</taxon>
        <taxon>Nicotianoideae</taxon>
        <taxon>Nicotianeae</taxon>
        <taxon>Nicotiana</taxon>
    </lineage>
</organism>
<dbReference type="RefSeq" id="XP_070016405.1">
    <property type="nucleotide sequence ID" value="XM_070160304.1"/>
</dbReference>
<dbReference type="AlphaFoldDB" id="A0A1U7Y4G1"/>